<keyword evidence="2" id="KW-1185">Reference proteome</keyword>
<accession>A0A8X6HPP1</accession>
<proteinExistence type="predicted"/>
<evidence type="ECO:0000313" key="2">
    <source>
        <dbReference type="Proteomes" id="UP000887116"/>
    </source>
</evidence>
<dbReference type="Proteomes" id="UP000887116">
    <property type="component" value="Unassembled WGS sequence"/>
</dbReference>
<gene>
    <name evidence="1" type="ORF">TNCT_331771</name>
</gene>
<reference evidence="1" key="1">
    <citation type="submission" date="2020-07" db="EMBL/GenBank/DDBJ databases">
        <title>Multicomponent nature underlies the extraordinary mechanical properties of spider dragline silk.</title>
        <authorList>
            <person name="Kono N."/>
            <person name="Nakamura H."/>
            <person name="Mori M."/>
            <person name="Yoshida Y."/>
            <person name="Ohtoshi R."/>
            <person name="Malay A.D."/>
            <person name="Moran D.A.P."/>
            <person name="Tomita M."/>
            <person name="Numata K."/>
            <person name="Arakawa K."/>
        </authorList>
    </citation>
    <scope>NUCLEOTIDE SEQUENCE</scope>
</reference>
<protein>
    <submittedName>
        <fullName evidence="1">Uncharacterized protein</fullName>
    </submittedName>
</protein>
<sequence>MKTKIIESDDSYAFHNPDLLPSGHNIVVCLIRDYHLRYSYASIQALTVIIREECQIFGARRSIRSLVSGPFCLWIRVRGVVPTFRNLHKCWVETLIVLGVSFEVRDISGD</sequence>
<evidence type="ECO:0000313" key="1">
    <source>
        <dbReference type="EMBL" id="GFQ90579.1"/>
    </source>
</evidence>
<dbReference type="EMBL" id="BMAO01013715">
    <property type="protein sequence ID" value="GFQ90579.1"/>
    <property type="molecule type" value="Genomic_DNA"/>
</dbReference>
<comment type="caution">
    <text evidence="1">The sequence shown here is derived from an EMBL/GenBank/DDBJ whole genome shotgun (WGS) entry which is preliminary data.</text>
</comment>
<organism evidence="1 2">
    <name type="scientific">Trichonephila clavata</name>
    <name type="common">Joro spider</name>
    <name type="synonym">Nephila clavata</name>
    <dbReference type="NCBI Taxonomy" id="2740835"/>
    <lineage>
        <taxon>Eukaryota</taxon>
        <taxon>Metazoa</taxon>
        <taxon>Ecdysozoa</taxon>
        <taxon>Arthropoda</taxon>
        <taxon>Chelicerata</taxon>
        <taxon>Arachnida</taxon>
        <taxon>Araneae</taxon>
        <taxon>Araneomorphae</taxon>
        <taxon>Entelegynae</taxon>
        <taxon>Araneoidea</taxon>
        <taxon>Nephilidae</taxon>
        <taxon>Trichonephila</taxon>
    </lineage>
</organism>
<dbReference type="AlphaFoldDB" id="A0A8X6HPP1"/>
<name>A0A8X6HPP1_TRICU</name>